<proteinExistence type="inferred from homology"/>
<dbReference type="Gene3D" id="2.60.40.790">
    <property type="match status" value="1"/>
</dbReference>
<gene>
    <name evidence="4" type="ORF">IEN85_03985</name>
</gene>
<protein>
    <submittedName>
        <fullName evidence="4">Hsp20/alpha crystallin family protein</fullName>
    </submittedName>
</protein>
<evidence type="ECO:0000256" key="2">
    <source>
        <dbReference type="RuleBase" id="RU003616"/>
    </source>
</evidence>
<evidence type="ECO:0000256" key="1">
    <source>
        <dbReference type="PROSITE-ProRule" id="PRU00285"/>
    </source>
</evidence>
<dbReference type="RefSeq" id="WP_191615768.1">
    <property type="nucleotide sequence ID" value="NZ_JACYFG010000006.1"/>
</dbReference>
<name>A0A927F556_9BACT</name>
<reference evidence="4" key="1">
    <citation type="submission" date="2020-09" db="EMBL/GenBank/DDBJ databases">
        <title>Pelagicoccus enzymogenes sp. nov. with an EPS production, isolated from marine sediment.</title>
        <authorList>
            <person name="Feng X."/>
        </authorList>
    </citation>
    <scope>NUCLEOTIDE SEQUENCE</scope>
    <source>
        <strain evidence="4">NFK12</strain>
    </source>
</reference>
<dbReference type="SUPFAM" id="SSF49764">
    <property type="entry name" value="HSP20-like chaperones"/>
    <property type="match status" value="1"/>
</dbReference>
<evidence type="ECO:0000313" key="5">
    <source>
        <dbReference type="Proteomes" id="UP000622317"/>
    </source>
</evidence>
<dbReference type="PANTHER" id="PTHR11527">
    <property type="entry name" value="HEAT-SHOCK PROTEIN 20 FAMILY MEMBER"/>
    <property type="match status" value="1"/>
</dbReference>
<dbReference type="PROSITE" id="PS01031">
    <property type="entry name" value="SHSP"/>
    <property type="match status" value="1"/>
</dbReference>
<accession>A0A927F556</accession>
<dbReference type="InterPro" id="IPR031107">
    <property type="entry name" value="Small_HSP"/>
</dbReference>
<feature type="domain" description="SHSP" evidence="3">
    <location>
        <begin position="46"/>
        <end position="151"/>
    </location>
</feature>
<dbReference type="InterPro" id="IPR008978">
    <property type="entry name" value="HSP20-like_chaperone"/>
</dbReference>
<evidence type="ECO:0000259" key="3">
    <source>
        <dbReference type="PROSITE" id="PS01031"/>
    </source>
</evidence>
<dbReference type="EMBL" id="JACYFG010000006">
    <property type="protein sequence ID" value="MBD5778637.1"/>
    <property type="molecule type" value="Genomic_DNA"/>
</dbReference>
<comment type="caution">
    <text evidence="4">The sequence shown here is derived from an EMBL/GenBank/DDBJ whole genome shotgun (WGS) entry which is preliminary data.</text>
</comment>
<dbReference type="InterPro" id="IPR002068">
    <property type="entry name" value="A-crystallin/Hsp20_dom"/>
</dbReference>
<comment type="similarity">
    <text evidence="1 2">Belongs to the small heat shock protein (HSP20) family.</text>
</comment>
<sequence length="151" mass="16639">MTYLRTNRIRPNALTWPLGLGDLEKQLDTLFAGLPGFFDVQEGGSPRDRAADAKLRWYEKADAYLVRVDLPGVKKEDLKIELEDGVVTVTAVRKFEAEGEGEEAKELTYSKAFRVPEGVQAGKISAGFESGVLSLTLPKSEKVQPRQISVG</sequence>
<evidence type="ECO:0000313" key="4">
    <source>
        <dbReference type="EMBL" id="MBD5778637.1"/>
    </source>
</evidence>
<organism evidence="4 5">
    <name type="scientific">Pelagicoccus enzymogenes</name>
    <dbReference type="NCBI Taxonomy" id="2773457"/>
    <lineage>
        <taxon>Bacteria</taxon>
        <taxon>Pseudomonadati</taxon>
        <taxon>Verrucomicrobiota</taxon>
        <taxon>Opitutia</taxon>
        <taxon>Puniceicoccales</taxon>
        <taxon>Pelagicoccaceae</taxon>
        <taxon>Pelagicoccus</taxon>
    </lineage>
</organism>
<dbReference type="Pfam" id="PF00011">
    <property type="entry name" value="HSP20"/>
    <property type="match status" value="1"/>
</dbReference>
<dbReference type="CDD" id="cd06464">
    <property type="entry name" value="ACD_sHsps-like"/>
    <property type="match status" value="1"/>
</dbReference>
<keyword evidence="5" id="KW-1185">Reference proteome</keyword>
<dbReference type="AlphaFoldDB" id="A0A927F556"/>
<dbReference type="Proteomes" id="UP000622317">
    <property type="component" value="Unassembled WGS sequence"/>
</dbReference>